<reference evidence="4" key="1">
    <citation type="journal article" date="2019" name="Int. J. Syst. Evol. Microbiol.">
        <title>The Global Catalogue of Microorganisms (GCM) 10K type strain sequencing project: providing services to taxonomists for standard genome sequencing and annotation.</title>
        <authorList>
            <consortium name="The Broad Institute Genomics Platform"/>
            <consortium name="The Broad Institute Genome Sequencing Center for Infectious Disease"/>
            <person name="Wu L."/>
            <person name="Ma J."/>
        </authorList>
    </citation>
    <scope>NUCLEOTIDE SEQUENCE [LARGE SCALE GENOMIC DNA]</scope>
    <source>
        <strain evidence="4">JCM 16014</strain>
    </source>
</reference>
<dbReference type="InterPro" id="IPR000601">
    <property type="entry name" value="PKD_dom"/>
</dbReference>
<feature type="compositionally biased region" description="Low complexity" evidence="1">
    <location>
        <begin position="46"/>
        <end position="55"/>
    </location>
</feature>
<organism evidence="3 4">
    <name type="scientific">Catenulispora yoronensis</name>
    <dbReference type="NCBI Taxonomy" id="450799"/>
    <lineage>
        <taxon>Bacteria</taxon>
        <taxon>Bacillati</taxon>
        <taxon>Actinomycetota</taxon>
        <taxon>Actinomycetes</taxon>
        <taxon>Catenulisporales</taxon>
        <taxon>Catenulisporaceae</taxon>
        <taxon>Catenulispora</taxon>
    </lineage>
</organism>
<dbReference type="EMBL" id="BAAAQN010000093">
    <property type="protein sequence ID" value="GAA2063706.1"/>
    <property type="molecule type" value="Genomic_DNA"/>
</dbReference>
<evidence type="ECO:0000256" key="1">
    <source>
        <dbReference type="SAM" id="MobiDB-lite"/>
    </source>
</evidence>
<dbReference type="PROSITE" id="PS50093">
    <property type="entry name" value="PKD"/>
    <property type="match status" value="1"/>
</dbReference>
<comment type="caution">
    <text evidence="3">The sequence shown here is derived from an EMBL/GenBank/DDBJ whole genome shotgun (WGS) entry which is preliminary data.</text>
</comment>
<evidence type="ECO:0000259" key="2">
    <source>
        <dbReference type="PROSITE" id="PS50093"/>
    </source>
</evidence>
<feature type="compositionally biased region" description="Gly residues" evidence="1">
    <location>
        <begin position="56"/>
        <end position="65"/>
    </location>
</feature>
<name>A0ABP5H5R9_9ACTN</name>
<keyword evidence="4" id="KW-1185">Reference proteome</keyword>
<evidence type="ECO:0000313" key="3">
    <source>
        <dbReference type="EMBL" id="GAA2063706.1"/>
    </source>
</evidence>
<proteinExistence type="predicted"/>
<accession>A0ABP5H5R9</accession>
<gene>
    <name evidence="3" type="ORF">GCM10009839_88850</name>
</gene>
<dbReference type="Proteomes" id="UP001500751">
    <property type="component" value="Unassembled WGS sequence"/>
</dbReference>
<feature type="region of interest" description="Disordered" evidence="1">
    <location>
        <begin position="40"/>
        <end position="75"/>
    </location>
</feature>
<evidence type="ECO:0000313" key="4">
    <source>
        <dbReference type="Proteomes" id="UP001500751"/>
    </source>
</evidence>
<dbReference type="RefSeq" id="WP_344671795.1">
    <property type="nucleotide sequence ID" value="NZ_BAAAQN010000093.1"/>
</dbReference>
<feature type="domain" description="PKD" evidence="2">
    <location>
        <begin position="205"/>
        <end position="249"/>
    </location>
</feature>
<protein>
    <submittedName>
        <fullName evidence="3">ATP/GTP-binding protein</fullName>
    </submittedName>
</protein>
<sequence>MFAALITGATTVRASVNPGDPGSGTGVNCDPASGKCDVVVTTPGTPGSAAPSFPNAGGGSSGSGGSEASPSPSQTLLNGACVYAADPAYTPQPGEDAPSGEKGAWYLETCPDAIKTGGDPTKPIATTTQRDVWLTTPPPAALMQPTAAQLADRARNSLVLPRPVIGSNPPVGSPQWVSVPTWSFLPKEMWVPVSAQAAVPGMSVTATATPVSVRWDYGDGTSTVCTGPGTQFTPGTDPKASSPDCGHTYRTSSGGALGGKFQVTAMIGWRVDWIGAGQAGTLNDLTTTATVPVTVQQSPAIVTGTG</sequence>